<reference evidence="1" key="1">
    <citation type="submission" date="2023-05" db="EMBL/GenBank/DDBJ databases">
        <authorList>
            <person name="Huff M."/>
        </authorList>
    </citation>
    <scope>NUCLEOTIDE SEQUENCE</scope>
</reference>
<accession>A0AAD2DST7</accession>
<dbReference type="Proteomes" id="UP000834106">
    <property type="component" value="Chromosome 6"/>
</dbReference>
<evidence type="ECO:0000313" key="1">
    <source>
        <dbReference type="EMBL" id="CAI9763258.1"/>
    </source>
</evidence>
<protein>
    <submittedName>
        <fullName evidence="1">Uncharacterized protein</fullName>
    </submittedName>
</protein>
<dbReference type="PANTHER" id="PTHR47481">
    <property type="match status" value="1"/>
</dbReference>
<dbReference type="AlphaFoldDB" id="A0AAD2DST7"/>
<dbReference type="EMBL" id="OU503041">
    <property type="protein sequence ID" value="CAI9763258.1"/>
    <property type="molecule type" value="Genomic_DNA"/>
</dbReference>
<name>A0AAD2DST7_9LAMI</name>
<keyword evidence="2" id="KW-1185">Reference proteome</keyword>
<dbReference type="Pfam" id="PF14223">
    <property type="entry name" value="Retrotran_gag_2"/>
    <property type="match status" value="1"/>
</dbReference>
<organism evidence="1 2">
    <name type="scientific">Fraxinus pennsylvanica</name>
    <dbReference type="NCBI Taxonomy" id="56036"/>
    <lineage>
        <taxon>Eukaryota</taxon>
        <taxon>Viridiplantae</taxon>
        <taxon>Streptophyta</taxon>
        <taxon>Embryophyta</taxon>
        <taxon>Tracheophyta</taxon>
        <taxon>Spermatophyta</taxon>
        <taxon>Magnoliopsida</taxon>
        <taxon>eudicotyledons</taxon>
        <taxon>Gunneridae</taxon>
        <taxon>Pentapetalae</taxon>
        <taxon>asterids</taxon>
        <taxon>lamiids</taxon>
        <taxon>Lamiales</taxon>
        <taxon>Oleaceae</taxon>
        <taxon>Oleeae</taxon>
        <taxon>Fraxinus</taxon>
    </lineage>
</organism>
<proteinExistence type="predicted"/>
<sequence>MSIASTYQWQVDEVLAQVVHCNTSNEVWTALNSASASQSRSKAVQVCSQLATVHKGGQTASEYFMLIKWLTDELAIAGQEMKCDDIITYLLVILGPEYDFLDSTISHMDGSIILEEAYSMLLTCKARIQHNHQAIIVPNATPMLH</sequence>
<evidence type="ECO:0000313" key="2">
    <source>
        <dbReference type="Proteomes" id="UP000834106"/>
    </source>
</evidence>
<gene>
    <name evidence="1" type="ORF">FPE_LOCUS10688</name>
</gene>
<dbReference type="PANTHER" id="PTHR47481:SF2">
    <property type="entry name" value="RETROTRANSPOSON GAG DOMAIN-CONTAINING PROTEIN"/>
    <property type="match status" value="1"/>
</dbReference>